<reference evidence="2 3" key="1">
    <citation type="submission" date="2015-05" db="EMBL/GenBank/DDBJ databases">
        <title>A genomic and transcriptomic approach to investigate the blue pigment phenotype in Pseudomonas fluorescens.</title>
        <authorList>
            <person name="Andreani N.A."/>
            <person name="Cardazzo B."/>
        </authorList>
    </citation>
    <scope>NUCLEOTIDE SEQUENCE [LARGE SCALE GENOMIC DNA]</scope>
    <source>
        <strain evidence="2 3">Ps_22</strain>
    </source>
</reference>
<evidence type="ECO:0000313" key="3">
    <source>
        <dbReference type="Proteomes" id="UP000061348"/>
    </source>
</evidence>
<feature type="compositionally biased region" description="Low complexity" evidence="1">
    <location>
        <begin position="119"/>
        <end position="130"/>
    </location>
</feature>
<dbReference type="AlphaFoldDB" id="A0A109LKE4"/>
<feature type="region of interest" description="Disordered" evidence="1">
    <location>
        <begin position="115"/>
        <end position="155"/>
    </location>
</feature>
<name>A0A109LKE4_PSEFL</name>
<evidence type="ECO:0000256" key="1">
    <source>
        <dbReference type="SAM" id="MobiDB-lite"/>
    </source>
</evidence>
<protein>
    <submittedName>
        <fullName evidence="2">Uncharacterized protein</fullName>
    </submittedName>
</protein>
<dbReference type="Proteomes" id="UP000061348">
    <property type="component" value="Unassembled WGS sequence"/>
</dbReference>
<organism evidence="2 3">
    <name type="scientific">Pseudomonas fluorescens</name>
    <dbReference type="NCBI Taxonomy" id="294"/>
    <lineage>
        <taxon>Bacteria</taxon>
        <taxon>Pseudomonadati</taxon>
        <taxon>Pseudomonadota</taxon>
        <taxon>Gammaproteobacteria</taxon>
        <taxon>Pseudomonadales</taxon>
        <taxon>Pseudomonadaceae</taxon>
        <taxon>Pseudomonas</taxon>
    </lineage>
</organism>
<comment type="caution">
    <text evidence="2">The sequence shown here is derived from an EMBL/GenBank/DDBJ whole genome shotgun (WGS) entry which is preliminary data.</text>
</comment>
<evidence type="ECO:0000313" key="2">
    <source>
        <dbReference type="EMBL" id="KWV89074.1"/>
    </source>
</evidence>
<gene>
    <name evidence="2" type="ORF">PFLmoz3_01973</name>
</gene>
<sequence>MPGVDNHTLLPQTLEPGAQKWRGFHIGRKYATGGADKGLDTQAMDPFAQRLGAKAAQQRRHVRGAFGVARQERRVRLGVGDVHAAHACQQELAPHRRHAVVQVHAHASLAQDFGGHQPGGAAADNGDVVGRSLRHGQGYGDVNRPSILPDHDAAA</sequence>
<dbReference type="EMBL" id="LCYA01000052">
    <property type="protein sequence ID" value="KWV89074.1"/>
    <property type="molecule type" value="Genomic_DNA"/>
</dbReference>
<proteinExistence type="predicted"/>
<accession>A0A109LKE4</accession>